<comment type="caution">
    <text evidence="9">The sequence shown here is derived from an EMBL/GenBank/DDBJ whole genome shotgun (WGS) entry which is preliminary data.</text>
</comment>
<feature type="domain" description="ABC transporter" evidence="8">
    <location>
        <begin position="7"/>
        <end position="251"/>
    </location>
</feature>
<dbReference type="PROSITE" id="PS50893">
    <property type="entry name" value="ABC_TRANSPORTER_2"/>
    <property type="match status" value="1"/>
</dbReference>
<name>A0ABT1CIR7_9PROT</name>
<keyword evidence="4" id="KW-1003">Cell membrane</keyword>
<dbReference type="InterPro" id="IPR003439">
    <property type="entry name" value="ABC_transporter-like_ATP-bd"/>
</dbReference>
<dbReference type="InterPro" id="IPR003593">
    <property type="entry name" value="AAA+_ATPase"/>
</dbReference>
<keyword evidence="10" id="KW-1185">Reference proteome</keyword>
<evidence type="ECO:0000256" key="3">
    <source>
        <dbReference type="ARBA" id="ARBA00022448"/>
    </source>
</evidence>
<dbReference type="InterPro" id="IPR027417">
    <property type="entry name" value="P-loop_NTPase"/>
</dbReference>
<keyword evidence="6 9" id="KW-0067">ATP-binding</keyword>
<proteinExistence type="inferred from homology"/>
<dbReference type="PANTHER" id="PTHR43297:SF2">
    <property type="entry name" value="DIPEPTIDE TRANSPORT ATP-BINDING PROTEIN DPPD"/>
    <property type="match status" value="1"/>
</dbReference>
<dbReference type="SUPFAM" id="SSF52540">
    <property type="entry name" value="P-loop containing nucleoside triphosphate hydrolases"/>
    <property type="match status" value="1"/>
</dbReference>
<evidence type="ECO:0000256" key="5">
    <source>
        <dbReference type="ARBA" id="ARBA00022741"/>
    </source>
</evidence>
<evidence type="ECO:0000313" key="10">
    <source>
        <dbReference type="Proteomes" id="UP001523401"/>
    </source>
</evidence>
<dbReference type="Gene3D" id="3.40.50.300">
    <property type="entry name" value="P-loop containing nucleotide triphosphate hydrolases"/>
    <property type="match status" value="1"/>
</dbReference>
<evidence type="ECO:0000256" key="4">
    <source>
        <dbReference type="ARBA" id="ARBA00022475"/>
    </source>
</evidence>
<protein>
    <submittedName>
        <fullName evidence="9">ABC transporter ATP-binding protein</fullName>
    </submittedName>
</protein>
<organism evidence="9 10">
    <name type="scientific">Asaia lannensis NBRC 102526</name>
    <dbReference type="NCBI Taxonomy" id="1307926"/>
    <lineage>
        <taxon>Bacteria</taxon>
        <taxon>Pseudomonadati</taxon>
        <taxon>Pseudomonadota</taxon>
        <taxon>Alphaproteobacteria</taxon>
        <taxon>Acetobacterales</taxon>
        <taxon>Acetobacteraceae</taxon>
        <taxon>Asaia</taxon>
    </lineage>
</organism>
<dbReference type="GO" id="GO:0005524">
    <property type="term" value="F:ATP binding"/>
    <property type="evidence" value="ECO:0007669"/>
    <property type="project" value="UniProtKB-KW"/>
</dbReference>
<dbReference type="RefSeq" id="WP_222546835.1">
    <property type="nucleotide sequence ID" value="NZ_BAPW01000010.1"/>
</dbReference>
<dbReference type="CDD" id="cd03257">
    <property type="entry name" value="ABC_NikE_OppD_transporters"/>
    <property type="match status" value="1"/>
</dbReference>
<comment type="subcellular location">
    <subcellularLocation>
        <location evidence="1">Cell inner membrane</location>
        <topology evidence="1">Peripheral membrane protein</topology>
    </subcellularLocation>
</comment>
<sequence length="325" mass="34683">MGSEPLLSLHDVRLRHPAAGMLLDGVSLTLRRGQILGVVGESGSGKSLTGLSVLGLQPAGEMSGRLHFDGQDLCAFRGRDWQRFRGRRAAMIFQDPMTAFLPVRRIGAQIVEQIRLHLPLSRREAHARAVGLLARMGVPSPEQTARRFPHELSGGLRQRAMIAMAISCEPELLIADEPTTALDVTVQAQILTLLREIGEREASVMLITHDMGVVAQSCTDVAVLYGGVVIETGPVASVLSAPLHPYTQALLRAIPPLDGPRPDTLPVIDGSPPSPQTRPSGCVFAPRCPHVSLPCQTRPAMRRAGAVSAGASGEGAHEVACVLYP</sequence>
<evidence type="ECO:0000256" key="2">
    <source>
        <dbReference type="ARBA" id="ARBA00005417"/>
    </source>
</evidence>
<comment type="similarity">
    <text evidence="2">Belongs to the ABC transporter superfamily.</text>
</comment>
<keyword evidence="7" id="KW-0472">Membrane</keyword>
<dbReference type="InterPro" id="IPR050388">
    <property type="entry name" value="ABC_Ni/Peptide_Import"/>
</dbReference>
<gene>
    <name evidence="9" type="ORF">NF685_07585</name>
</gene>
<evidence type="ECO:0000313" key="9">
    <source>
        <dbReference type="EMBL" id="MCO6159884.1"/>
    </source>
</evidence>
<dbReference type="Pfam" id="PF08352">
    <property type="entry name" value="oligo_HPY"/>
    <property type="match status" value="1"/>
</dbReference>
<evidence type="ECO:0000256" key="6">
    <source>
        <dbReference type="ARBA" id="ARBA00022840"/>
    </source>
</evidence>
<dbReference type="Pfam" id="PF00005">
    <property type="entry name" value="ABC_tran"/>
    <property type="match status" value="1"/>
</dbReference>
<keyword evidence="5" id="KW-0547">Nucleotide-binding</keyword>
<evidence type="ECO:0000259" key="8">
    <source>
        <dbReference type="PROSITE" id="PS50893"/>
    </source>
</evidence>
<dbReference type="NCBIfam" id="TIGR01727">
    <property type="entry name" value="oligo_HPY"/>
    <property type="match status" value="1"/>
</dbReference>
<accession>A0ABT1CIR7</accession>
<dbReference type="InterPro" id="IPR013563">
    <property type="entry name" value="Oligopep_ABC_C"/>
</dbReference>
<evidence type="ECO:0000256" key="7">
    <source>
        <dbReference type="ARBA" id="ARBA00023136"/>
    </source>
</evidence>
<keyword evidence="3" id="KW-0813">Transport</keyword>
<evidence type="ECO:0000256" key="1">
    <source>
        <dbReference type="ARBA" id="ARBA00004417"/>
    </source>
</evidence>
<dbReference type="SMART" id="SM00382">
    <property type="entry name" value="AAA"/>
    <property type="match status" value="1"/>
</dbReference>
<dbReference type="Proteomes" id="UP001523401">
    <property type="component" value="Unassembled WGS sequence"/>
</dbReference>
<reference evidence="9 10" key="1">
    <citation type="submission" date="2022-06" db="EMBL/GenBank/DDBJ databases">
        <title>Whole-genome of Asaia lannensis strain LMG 27011T.</title>
        <authorList>
            <person name="Sombolestani A."/>
        </authorList>
    </citation>
    <scope>NUCLEOTIDE SEQUENCE [LARGE SCALE GENOMIC DNA]</scope>
    <source>
        <strain evidence="9 10">NBRC 102526</strain>
    </source>
</reference>
<dbReference type="EMBL" id="JAMXQU010000004">
    <property type="protein sequence ID" value="MCO6159884.1"/>
    <property type="molecule type" value="Genomic_DNA"/>
</dbReference>
<dbReference type="PANTHER" id="PTHR43297">
    <property type="entry name" value="OLIGOPEPTIDE TRANSPORT ATP-BINDING PROTEIN APPD"/>
    <property type="match status" value="1"/>
</dbReference>